<dbReference type="PANTHER" id="PTHR43581:SF4">
    <property type="entry name" value="ATP_GTP PHOSPHATASE"/>
    <property type="match status" value="1"/>
</dbReference>
<organism evidence="2 3">
    <name type="scientific">Candidatus Thiomargarita nelsonii</name>
    <dbReference type="NCBI Taxonomy" id="1003181"/>
    <lineage>
        <taxon>Bacteria</taxon>
        <taxon>Pseudomonadati</taxon>
        <taxon>Pseudomonadota</taxon>
        <taxon>Gammaproteobacteria</taxon>
        <taxon>Thiotrichales</taxon>
        <taxon>Thiotrichaceae</taxon>
        <taxon>Thiomargarita</taxon>
    </lineage>
</organism>
<evidence type="ECO:0000313" key="2">
    <source>
        <dbReference type="EMBL" id="KHD05049.1"/>
    </source>
</evidence>
<feature type="domain" description="Endonuclease GajA/Old nuclease/RecF-like AAA" evidence="1">
    <location>
        <begin position="3"/>
        <end position="347"/>
    </location>
</feature>
<dbReference type="SUPFAM" id="SSF52540">
    <property type="entry name" value="P-loop containing nucleoside triphosphate hydrolases"/>
    <property type="match status" value="1"/>
</dbReference>
<sequence length="430" mass="49867">MYFELKNIGAIKHAKIELGKLTVICGKNNTGKTYINYTLYGFLNHLREKKSRQLFKSEKLNAETGIITIDLKETEKELKQVRTRLTQLYAEKLEEIFSANADEFALAEFHLSSEEMEIDYSNSFERRTHQYDAIKEENNQILEINLNSSIQSQRLIDLIIEEILFEFFFTKNFPRPFILSAERTGIQLFQKELDRTRSGLITALRENRNLALLEEKIDRFALPIEKNLSFTRNTDITKFNSFLTQEQTTYIEDMLGVQYEIIDGRRVVIDKTTHQSLPHYMSSTSVRALFDLHIWLKHQASIGDILFIDEPELNLHPENQLKIARLLVRLIHSGIYVFITTHSDYIIKELNNLLMLANDFPDKDAVMKEFGYTPDEILPEEDFKGYIANPDGTLSHIDIDEYGMIQSGFDDAIVQINESSDKIASAINNQ</sequence>
<evidence type="ECO:0000259" key="1">
    <source>
        <dbReference type="Pfam" id="PF13175"/>
    </source>
</evidence>
<dbReference type="CDD" id="cd00267">
    <property type="entry name" value="ABC_ATPase"/>
    <property type="match status" value="1"/>
</dbReference>
<dbReference type="InterPro" id="IPR027417">
    <property type="entry name" value="P-loop_NTPase"/>
</dbReference>
<dbReference type="AlphaFoldDB" id="A0A0A6P3Y0"/>
<dbReference type="Pfam" id="PF13175">
    <property type="entry name" value="AAA_15"/>
    <property type="match status" value="1"/>
</dbReference>
<dbReference type="EMBL" id="JSZA02000369">
    <property type="protein sequence ID" value="KHD05049.1"/>
    <property type="molecule type" value="Genomic_DNA"/>
</dbReference>
<proteinExistence type="predicted"/>
<dbReference type="Gene3D" id="3.40.50.300">
    <property type="entry name" value="P-loop containing nucleotide triphosphate hydrolases"/>
    <property type="match status" value="1"/>
</dbReference>
<keyword evidence="3" id="KW-1185">Reference proteome</keyword>
<accession>A0A0A6P3Y0</accession>
<protein>
    <recommendedName>
        <fullName evidence="1">Endonuclease GajA/Old nuclease/RecF-like AAA domain-containing protein</fullName>
    </recommendedName>
</protein>
<evidence type="ECO:0000313" key="3">
    <source>
        <dbReference type="Proteomes" id="UP000030428"/>
    </source>
</evidence>
<gene>
    <name evidence="2" type="ORF">PN36_33760</name>
</gene>
<comment type="caution">
    <text evidence="2">The sequence shown here is derived from an EMBL/GenBank/DDBJ whole genome shotgun (WGS) entry which is preliminary data.</text>
</comment>
<dbReference type="InterPro" id="IPR051396">
    <property type="entry name" value="Bact_Antivir_Def_Nuclease"/>
</dbReference>
<dbReference type="Proteomes" id="UP000030428">
    <property type="component" value="Unassembled WGS sequence"/>
</dbReference>
<dbReference type="InterPro" id="IPR041685">
    <property type="entry name" value="AAA_GajA/Old/RecF-like"/>
</dbReference>
<name>A0A0A6P3Y0_9GAMM</name>
<dbReference type="PANTHER" id="PTHR43581">
    <property type="entry name" value="ATP/GTP PHOSPHATASE"/>
    <property type="match status" value="1"/>
</dbReference>
<reference evidence="2 3" key="1">
    <citation type="journal article" date="2016" name="Front. Microbiol.">
        <title>Single-Cell (Meta-)Genomics of a Dimorphic Candidatus Thiomargarita nelsonii Reveals Genomic Plasticity.</title>
        <authorList>
            <person name="Flood B.E."/>
            <person name="Fliss P."/>
            <person name="Jones D.S."/>
            <person name="Dick G.J."/>
            <person name="Jain S."/>
            <person name="Kaster A.K."/>
            <person name="Winkel M."/>
            <person name="Mussmann M."/>
            <person name="Bailey J."/>
        </authorList>
    </citation>
    <scope>NUCLEOTIDE SEQUENCE [LARGE SCALE GENOMIC DNA]</scope>
    <source>
        <strain evidence="2">Hydrate Ridge</strain>
    </source>
</reference>